<protein>
    <submittedName>
        <fullName evidence="2">Uncharacterized protein</fullName>
    </submittedName>
</protein>
<keyword evidence="1" id="KW-0732">Signal</keyword>
<dbReference type="Proteomes" id="UP001634394">
    <property type="component" value="Unassembled WGS sequence"/>
</dbReference>
<dbReference type="EMBL" id="JBJQND010000001">
    <property type="protein sequence ID" value="KAL3892383.1"/>
    <property type="molecule type" value="Genomic_DNA"/>
</dbReference>
<sequence length="97" mass="10487">MKSFVLLLLCCLVAYSRGCTTAAECDVHVVQCGSGWHVLCDHGLCTCAQNGIVQGCHQDSDCVDGIHTCSERFPVWICVIRETNGVTKGTCSCHPRV</sequence>
<gene>
    <name evidence="2" type="ORF">ACJMK2_004593</name>
</gene>
<keyword evidence="3" id="KW-1185">Reference proteome</keyword>
<comment type="caution">
    <text evidence="2">The sequence shown here is derived from an EMBL/GenBank/DDBJ whole genome shotgun (WGS) entry which is preliminary data.</text>
</comment>
<evidence type="ECO:0000313" key="3">
    <source>
        <dbReference type="Proteomes" id="UP001634394"/>
    </source>
</evidence>
<evidence type="ECO:0000256" key="1">
    <source>
        <dbReference type="SAM" id="SignalP"/>
    </source>
</evidence>
<feature type="signal peptide" evidence="1">
    <location>
        <begin position="1"/>
        <end position="18"/>
    </location>
</feature>
<reference evidence="2 3" key="1">
    <citation type="submission" date="2024-11" db="EMBL/GenBank/DDBJ databases">
        <title>Chromosome-level genome assembly of the freshwater bivalve Anodonta woodiana.</title>
        <authorList>
            <person name="Chen X."/>
        </authorList>
    </citation>
    <scope>NUCLEOTIDE SEQUENCE [LARGE SCALE GENOMIC DNA]</scope>
    <source>
        <strain evidence="2">MN2024</strain>
        <tissue evidence="2">Gills</tissue>
    </source>
</reference>
<accession>A0ABD3Y348</accession>
<organism evidence="2 3">
    <name type="scientific">Sinanodonta woodiana</name>
    <name type="common">Chinese pond mussel</name>
    <name type="synonym">Anodonta woodiana</name>
    <dbReference type="NCBI Taxonomy" id="1069815"/>
    <lineage>
        <taxon>Eukaryota</taxon>
        <taxon>Metazoa</taxon>
        <taxon>Spiralia</taxon>
        <taxon>Lophotrochozoa</taxon>
        <taxon>Mollusca</taxon>
        <taxon>Bivalvia</taxon>
        <taxon>Autobranchia</taxon>
        <taxon>Heteroconchia</taxon>
        <taxon>Palaeoheterodonta</taxon>
        <taxon>Unionida</taxon>
        <taxon>Unionoidea</taxon>
        <taxon>Unionidae</taxon>
        <taxon>Unioninae</taxon>
        <taxon>Sinanodonta</taxon>
    </lineage>
</organism>
<feature type="chain" id="PRO_5044869815" evidence="1">
    <location>
        <begin position="19"/>
        <end position="97"/>
    </location>
</feature>
<proteinExistence type="predicted"/>
<evidence type="ECO:0000313" key="2">
    <source>
        <dbReference type="EMBL" id="KAL3892383.1"/>
    </source>
</evidence>
<dbReference type="AlphaFoldDB" id="A0ABD3Y348"/>
<name>A0ABD3Y348_SINWO</name>